<dbReference type="InterPro" id="IPR023393">
    <property type="entry name" value="START-like_dom_sf"/>
</dbReference>
<dbReference type="Gene3D" id="3.30.530.20">
    <property type="match status" value="1"/>
</dbReference>
<evidence type="ECO:0000313" key="3">
    <source>
        <dbReference type="EMBL" id="MFD1324044.1"/>
    </source>
</evidence>
<dbReference type="EMBL" id="JBHTMP010000041">
    <property type="protein sequence ID" value="MFD1324044.1"/>
    <property type="molecule type" value="Genomic_DNA"/>
</dbReference>
<dbReference type="Proteomes" id="UP001597260">
    <property type="component" value="Unassembled WGS sequence"/>
</dbReference>
<name>A0ABW3YL41_9ACTN</name>
<evidence type="ECO:0000259" key="2">
    <source>
        <dbReference type="Pfam" id="PF08327"/>
    </source>
</evidence>
<dbReference type="SUPFAM" id="SSF55961">
    <property type="entry name" value="Bet v1-like"/>
    <property type="match status" value="1"/>
</dbReference>
<proteinExistence type="inferred from homology"/>
<accession>A0ABW3YL41</accession>
<comment type="similarity">
    <text evidence="1">Belongs to the AHA1 family.</text>
</comment>
<dbReference type="InterPro" id="IPR013538">
    <property type="entry name" value="ASHA1/2-like_C"/>
</dbReference>
<gene>
    <name evidence="3" type="ORF">ACFQ4H_23445</name>
</gene>
<reference evidence="4" key="1">
    <citation type="journal article" date="2019" name="Int. J. Syst. Evol. Microbiol.">
        <title>The Global Catalogue of Microorganisms (GCM) 10K type strain sequencing project: providing services to taxonomists for standard genome sequencing and annotation.</title>
        <authorList>
            <consortium name="The Broad Institute Genomics Platform"/>
            <consortium name="The Broad Institute Genome Sequencing Center for Infectious Disease"/>
            <person name="Wu L."/>
            <person name="Ma J."/>
        </authorList>
    </citation>
    <scope>NUCLEOTIDE SEQUENCE [LARGE SCALE GENOMIC DNA]</scope>
    <source>
        <strain evidence="4">JCM 31037</strain>
    </source>
</reference>
<feature type="domain" description="Activator of Hsp90 ATPase homologue 1/2-like C-terminal" evidence="2">
    <location>
        <begin position="21"/>
        <end position="136"/>
    </location>
</feature>
<comment type="caution">
    <text evidence="3">The sequence shown here is derived from an EMBL/GenBank/DDBJ whole genome shotgun (WGS) entry which is preliminary data.</text>
</comment>
<evidence type="ECO:0000313" key="4">
    <source>
        <dbReference type="Proteomes" id="UP001597260"/>
    </source>
</evidence>
<keyword evidence="4" id="KW-1185">Reference proteome</keyword>
<protein>
    <submittedName>
        <fullName evidence="3">SRPBCC domain-containing protein</fullName>
    </submittedName>
</protein>
<organism evidence="3 4">
    <name type="scientific">Micromonospora sonneratiae</name>
    <dbReference type="NCBI Taxonomy" id="1184706"/>
    <lineage>
        <taxon>Bacteria</taxon>
        <taxon>Bacillati</taxon>
        <taxon>Actinomycetota</taxon>
        <taxon>Actinomycetes</taxon>
        <taxon>Micromonosporales</taxon>
        <taxon>Micromonosporaceae</taxon>
        <taxon>Micromonospora</taxon>
    </lineage>
</organism>
<dbReference type="CDD" id="cd07814">
    <property type="entry name" value="SRPBCC_CalC_Aha1-like"/>
    <property type="match status" value="1"/>
</dbReference>
<dbReference type="RefSeq" id="WP_377574015.1">
    <property type="nucleotide sequence ID" value="NZ_JBHTMP010000041.1"/>
</dbReference>
<evidence type="ECO:0000256" key="1">
    <source>
        <dbReference type="ARBA" id="ARBA00006817"/>
    </source>
</evidence>
<sequence>MSDDHRRLPDGLVRVMITLPANRSAVWRAITEPSAVTAWFGTLTEPVTPGAAVRLDFDDGDYFDVVGDSLIPLRRLAYRWRFLGVGPEARITWQLSSSMDGTVIVLDDHAEGRPASEVTQLKAGWLDFLERLDRYLTTGEPARYGWRSLIDGGVQLPANREGWRPLRGHTVTDWMPIATEGTDPRWFFVVDDDGPRRFAIRDWDLTVDRSLSFAVAIPQARATTRCAVTTTPTDDSGRLLLNISHDGWTDLGLADLRARGLRHRFAAAWAEALRMAAAHADRPVNRGSR</sequence>
<dbReference type="Pfam" id="PF08327">
    <property type="entry name" value="AHSA1"/>
    <property type="match status" value="1"/>
</dbReference>